<dbReference type="FunFam" id="3.40.50.720:FF:000213">
    <property type="entry name" value="Putative 2-hydroxyacid dehydrogenase"/>
    <property type="match status" value="1"/>
</dbReference>
<keyword evidence="3" id="KW-0520">NAD</keyword>
<evidence type="ECO:0008006" key="9">
    <source>
        <dbReference type="Google" id="ProtNLM"/>
    </source>
</evidence>
<feature type="domain" description="D-isomer specific 2-hydroxyacid dehydrogenase catalytic" evidence="5">
    <location>
        <begin position="42"/>
        <end position="314"/>
    </location>
</feature>
<dbReference type="PANTHER" id="PTHR10996">
    <property type="entry name" value="2-HYDROXYACID DEHYDROGENASE-RELATED"/>
    <property type="match status" value="1"/>
</dbReference>
<dbReference type="Proteomes" id="UP000019486">
    <property type="component" value="Unassembled WGS sequence"/>
</dbReference>
<proteinExistence type="inferred from homology"/>
<dbReference type="Pfam" id="PF00389">
    <property type="entry name" value="2-Hacid_dh"/>
    <property type="match status" value="1"/>
</dbReference>
<accession>W9GX25</accession>
<evidence type="ECO:0000256" key="2">
    <source>
        <dbReference type="ARBA" id="ARBA00023002"/>
    </source>
</evidence>
<reference evidence="7 8" key="1">
    <citation type="submission" date="2013-08" db="EMBL/GenBank/DDBJ databases">
        <title>The genome sequence of Skermanella stibiiresistens.</title>
        <authorList>
            <person name="Zhu W."/>
            <person name="Wang G."/>
        </authorList>
    </citation>
    <scope>NUCLEOTIDE SEQUENCE [LARGE SCALE GENOMIC DNA]</scope>
    <source>
        <strain evidence="7 8">SB22</strain>
    </source>
</reference>
<dbReference type="SUPFAM" id="SSF51735">
    <property type="entry name" value="NAD(P)-binding Rossmann-fold domains"/>
    <property type="match status" value="1"/>
</dbReference>
<evidence type="ECO:0000259" key="5">
    <source>
        <dbReference type="Pfam" id="PF00389"/>
    </source>
</evidence>
<sequence>MTATILLAANFPAGLRDKLAPSATVIGPFEPPTGATLAPGEAARVRALITMGTLRTDAAVMDRLPNLGLICCYGTGYEGVDLEAARRRGIMVTHSPAANAAAVADHAMALLLAANRRIVMADKFVRDGLWSGASAARMPLVRGLTGRRIGVFGFGAIGRKIADRAAAFEAEVAYHNRSRKPDTPHAFHDTLESLVEWADILMIAARADASNRHRVGREVLRALGPDGIVVNIARGSIIDEDALIDLLRLGELGGAGLDVFEREPTVPDALKAIQHVVLAPHIGGGTTDAHEAMQDLVVANVTAFLAGEPVRTPVPEMSA</sequence>
<feature type="domain" description="D-isomer specific 2-hydroxyacid dehydrogenase NAD-binding" evidence="6">
    <location>
        <begin position="108"/>
        <end position="283"/>
    </location>
</feature>
<keyword evidence="8" id="KW-1185">Reference proteome</keyword>
<dbReference type="STRING" id="1385369.N825_14185"/>
<evidence type="ECO:0000313" key="8">
    <source>
        <dbReference type="Proteomes" id="UP000019486"/>
    </source>
</evidence>
<protein>
    <recommendedName>
        <fullName evidence="9">2-hydroxyacid dehydrogenase</fullName>
    </recommendedName>
</protein>
<evidence type="ECO:0000259" key="6">
    <source>
        <dbReference type="Pfam" id="PF02826"/>
    </source>
</evidence>
<dbReference type="InterPro" id="IPR050223">
    <property type="entry name" value="D-isomer_2-hydroxyacid_DH"/>
</dbReference>
<evidence type="ECO:0000256" key="1">
    <source>
        <dbReference type="ARBA" id="ARBA00022857"/>
    </source>
</evidence>
<evidence type="ECO:0000256" key="4">
    <source>
        <dbReference type="RuleBase" id="RU003719"/>
    </source>
</evidence>
<dbReference type="PATRIC" id="fig|1385369.3.peg.4716"/>
<dbReference type="GO" id="GO:0051287">
    <property type="term" value="F:NAD binding"/>
    <property type="evidence" value="ECO:0007669"/>
    <property type="project" value="InterPro"/>
</dbReference>
<gene>
    <name evidence="7" type="ORF">N825_14185</name>
</gene>
<dbReference type="GO" id="GO:0005829">
    <property type="term" value="C:cytosol"/>
    <property type="evidence" value="ECO:0007669"/>
    <property type="project" value="TreeGrafter"/>
</dbReference>
<name>W9GX25_9PROT</name>
<keyword evidence="2 4" id="KW-0560">Oxidoreductase</keyword>
<keyword evidence="1" id="KW-0521">NADP</keyword>
<dbReference type="GO" id="GO:0016618">
    <property type="term" value="F:hydroxypyruvate reductase [NAD(P)H] activity"/>
    <property type="evidence" value="ECO:0007669"/>
    <property type="project" value="TreeGrafter"/>
</dbReference>
<evidence type="ECO:0000256" key="3">
    <source>
        <dbReference type="ARBA" id="ARBA00023027"/>
    </source>
</evidence>
<comment type="similarity">
    <text evidence="4">Belongs to the D-isomer specific 2-hydroxyacid dehydrogenase family.</text>
</comment>
<dbReference type="InterPro" id="IPR036291">
    <property type="entry name" value="NAD(P)-bd_dom_sf"/>
</dbReference>
<dbReference type="OrthoDB" id="9793626at2"/>
<dbReference type="InterPro" id="IPR006139">
    <property type="entry name" value="D-isomer_2_OHA_DH_cat_dom"/>
</dbReference>
<dbReference type="GO" id="GO:0030267">
    <property type="term" value="F:glyoxylate reductase (NADPH) activity"/>
    <property type="evidence" value="ECO:0007669"/>
    <property type="project" value="TreeGrafter"/>
</dbReference>
<dbReference type="SUPFAM" id="SSF52283">
    <property type="entry name" value="Formate/glycerate dehydrogenase catalytic domain-like"/>
    <property type="match status" value="1"/>
</dbReference>
<dbReference type="CDD" id="cd12156">
    <property type="entry name" value="HPPR"/>
    <property type="match status" value="1"/>
</dbReference>
<dbReference type="Gene3D" id="3.40.50.720">
    <property type="entry name" value="NAD(P)-binding Rossmann-like Domain"/>
    <property type="match status" value="2"/>
</dbReference>
<dbReference type="InterPro" id="IPR006140">
    <property type="entry name" value="D-isomer_DH_NAD-bd"/>
</dbReference>
<dbReference type="PANTHER" id="PTHR10996:SF178">
    <property type="entry name" value="2-HYDROXYACID DEHYDROGENASE YGL185C-RELATED"/>
    <property type="match status" value="1"/>
</dbReference>
<evidence type="ECO:0000313" key="7">
    <source>
        <dbReference type="EMBL" id="EWY38354.1"/>
    </source>
</evidence>
<dbReference type="EMBL" id="AVFL01000019">
    <property type="protein sequence ID" value="EWY38354.1"/>
    <property type="molecule type" value="Genomic_DNA"/>
</dbReference>
<dbReference type="AlphaFoldDB" id="W9GX25"/>
<dbReference type="Pfam" id="PF02826">
    <property type="entry name" value="2-Hacid_dh_C"/>
    <property type="match status" value="1"/>
</dbReference>
<organism evidence="7 8">
    <name type="scientific">Skermanella stibiiresistens SB22</name>
    <dbReference type="NCBI Taxonomy" id="1385369"/>
    <lineage>
        <taxon>Bacteria</taxon>
        <taxon>Pseudomonadati</taxon>
        <taxon>Pseudomonadota</taxon>
        <taxon>Alphaproteobacteria</taxon>
        <taxon>Rhodospirillales</taxon>
        <taxon>Azospirillaceae</taxon>
        <taxon>Skermanella</taxon>
    </lineage>
</organism>
<dbReference type="RefSeq" id="WP_037457467.1">
    <property type="nucleotide sequence ID" value="NZ_AVFL01000019.1"/>
</dbReference>
<comment type="caution">
    <text evidence="7">The sequence shown here is derived from an EMBL/GenBank/DDBJ whole genome shotgun (WGS) entry which is preliminary data.</text>
</comment>